<evidence type="ECO:0000259" key="12">
    <source>
        <dbReference type="PROSITE" id="PS51898"/>
    </source>
</evidence>
<dbReference type="OrthoDB" id="9801717at2"/>
<dbReference type="AlphaFoldDB" id="A0A2V1GY92"/>
<keyword evidence="6 11" id="KW-0159">Chromosome partition</keyword>
<sequence>MPNSDSQSVLSIKKAIEGFLQHLASERRLSGHTLSAYQRHLETLSLYLDEINLHRLQKIDQKHLKGLINRQRAAGISAKSIRQPISAWRSFFAWLVLKEQLSDNPANGLKPPKAEKKLPVTLDVDSTQQLLDHISEDALSIRDLAFMELFYASGMRLSELQQLDLIDIDWQQQLIKVLGKGQKSRLVPFGKKAAQALKAWIDDRQQWPGSQLPALFLSQRGRRITQRAIQQRLDVRGRQAGLNQRLHPHKLRHSFASHLLESSSDLRAVQELLGHENISTTQIYTHLDFQHLAKIYDQAHPRAKSRKK</sequence>
<feature type="active site" description="O-(3'-phospho-DNA)-tyrosine intermediate" evidence="11">
    <location>
        <position position="284"/>
    </location>
</feature>
<dbReference type="Proteomes" id="UP000244906">
    <property type="component" value="Unassembled WGS sequence"/>
</dbReference>
<comment type="similarity">
    <text evidence="2 11">Belongs to the 'phage' integrase family. XerC subfamily.</text>
</comment>
<dbReference type="PANTHER" id="PTHR30349">
    <property type="entry name" value="PHAGE INTEGRASE-RELATED"/>
    <property type="match status" value="1"/>
</dbReference>
<keyword evidence="4 11" id="KW-0963">Cytoplasm</keyword>
<accession>A0A2V1GY92</accession>
<evidence type="ECO:0000259" key="13">
    <source>
        <dbReference type="PROSITE" id="PS51900"/>
    </source>
</evidence>
<gene>
    <name evidence="11 14" type="primary">xerC</name>
    <name evidence="14" type="ORF">DC094_17185</name>
</gene>
<evidence type="ECO:0000313" key="15">
    <source>
        <dbReference type="Proteomes" id="UP000244906"/>
    </source>
</evidence>
<dbReference type="NCBIfam" id="TIGR02224">
    <property type="entry name" value="recomb_XerC"/>
    <property type="match status" value="1"/>
</dbReference>
<evidence type="ECO:0000256" key="3">
    <source>
        <dbReference type="ARBA" id="ARBA00015804"/>
    </source>
</evidence>
<comment type="subunit">
    <text evidence="11">Forms a cyclic heterotetrameric complex composed of two molecules of XerC and two molecules of XerD.</text>
</comment>
<dbReference type="GO" id="GO:0009037">
    <property type="term" value="F:tyrosine-based site-specific recombinase activity"/>
    <property type="evidence" value="ECO:0007669"/>
    <property type="project" value="UniProtKB-UniRule"/>
</dbReference>
<dbReference type="Pfam" id="PF02899">
    <property type="entry name" value="Phage_int_SAM_1"/>
    <property type="match status" value="1"/>
</dbReference>
<evidence type="ECO:0000256" key="6">
    <source>
        <dbReference type="ARBA" id="ARBA00022829"/>
    </source>
</evidence>
<evidence type="ECO:0000256" key="11">
    <source>
        <dbReference type="HAMAP-Rule" id="MF_01808"/>
    </source>
</evidence>
<feature type="domain" description="Tyr recombinase" evidence="12">
    <location>
        <begin position="117"/>
        <end position="297"/>
    </location>
</feature>
<dbReference type="EMBL" id="QDDL01000009">
    <property type="protein sequence ID" value="PVZ65620.1"/>
    <property type="molecule type" value="Genomic_DNA"/>
</dbReference>
<feature type="active site" evidence="11">
    <location>
        <position position="156"/>
    </location>
</feature>
<dbReference type="Pfam" id="PF00589">
    <property type="entry name" value="Phage_integrase"/>
    <property type="match status" value="1"/>
</dbReference>
<dbReference type="InterPro" id="IPR011010">
    <property type="entry name" value="DNA_brk_join_enz"/>
</dbReference>
<evidence type="ECO:0000256" key="2">
    <source>
        <dbReference type="ARBA" id="ARBA00006657"/>
    </source>
</evidence>
<comment type="caution">
    <text evidence="14">The sequence shown here is derived from an EMBL/GenBank/DDBJ whole genome shotgun (WGS) entry which is preliminary data.</text>
</comment>
<dbReference type="Gene3D" id="1.10.443.10">
    <property type="entry name" value="Intergrase catalytic core"/>
    <property type="match status" value="1"/>
</dbReference>
<keyword evidence="9 11" id="KW-0233">DNA recombination</keyword>
<dbReference type="GO" id="GO:0005737">
    <property type="term" value="C:cytoplasm"/>
    <property type="evidence" value="ECO:0007669"/>
    <property type="project" value="UniProtKB-SubCell"/>
</dbReference>
<dbReference type="InterPro" id="IPR050090">
    <property type="entry name" value="Tyrosine_recombinase_XerCD"/>
</dbReference>
<keyword evidence="15" id="KW-1185">Reference proteome</keyword>
<dbReference type="InterPro" id="IPR002104">
    <property type="entry name" value="Integrase_catalytic"/>
</dbReference>
<organism evidence="14 15">
    <name type="scientific">Pelagibaculum spongiae</name>
    <dbReference type="NCBI Taxonomy" id="2080658"/>
    <lineage>
        <taxon>Bacteria</taxon>
        <taxon>Pseudomonadati</taxon>
        <taxon>Pseudomonadota</taxon>
        <taxon>Gammaproteobacteria</taxon>
        <taxon>Oceanospirillales</taxon>
        <taxon>Pelagibaculum</taxon>
    </lineage>
</organism>
<feature type="active site" evidence="11">
    <location>
        <position position="275"/>
    </location>
</feature>
<dbReference type="InterPro" id="IPR010998">
    <property type="entry name" value="Integrase_recombinase_N"/>
</dbReference>
<evidence type="ECO:0000256" key="7">
    <source>
        <dbReference type="ARBA" id="ARBA00022908"/>
    </source>
</evidence>
<comment type="function">
    <text evidence="11">Site-specific tyrosine recombinase, which acts by catalyzing the cutting and rejoining of the recombining DNA molecules. The XerC-XerD complex is essential to convert dimers of the bacterial chromosome into monomers to permit their segregation at cell division. It also contributes to the segregational stability of plasmids.</text>
</comment>
<dbReference type="InterPro" id="IPR013762">
    <property type="entry name" value="Integrase-like_cat_sf"/>
</dbReference>
<keyword evidence="7 11" id="KW-0229">DNA integration</keyword>
<feature type="domain" description="Core-binding (CB)" evidence="13">
    <location>
        <begin position="10"/>
        <end position="96"/>
    </location>
</feature>
<feature type="active site" evidence="11">
    <location>
        <position position="180"/>
    </location>
</feature>
<dbReference type="InterPro" id="IPR023009">
    <property type="entry name" value="Tyrosine_recombinase_XerC/XerD"/>
</dbReference>
<dbReference type="SUPFAM" id="SSF56349">
    <property type="entry name" value="DNA breaking-rejoining enzymes"/>
    <property type="match status" value="1"/>
</dbReference>
<keyword evidence="8 11" id="KW-0238">DNA-binding</keyword>
<evidence type="ECO:0000256" key="1">
    <source>
        <dbReference type="ARBA" id="ARBA00004496"/>
    </source>
</evidence>
<dbReference type="GO" id="GO:0051301">
    <property type="term" value="P:cell division"/>
    <property type="evidence" value="ECO:0007669"/>
    <property type="project" value="UniProtKB-UniRule"/>
</dbReference>
<dbReference type="GO" id="GO:0007059">
    <property type="term" value="P:chromosome segregation"/>
    <property type="evidence" value="ECO:0007669"/>
    <property type="project" value="UniProtKB-UniRule"/>
</dbReference>
<dbReference type="GO" id="GO:0003677">
    <property type="term" value="F:DNA binding"/>
    <property type="evidence" value="ECO:0007669"/>
    <property type="project" value="UniProtKB-UniRule"/>
</dbReference>
<dbReference type="PANTHER" id="PTHR30349:SF81">
    <property type="entry name" value="TYROSINE RECOMBINASE XERC"/>
    <property type="match status" value="1"/>
</dbReference>
<proteinExistence type="inferred from homology"/>
<dbReference type="NCBIfam" id="NF040815">
    <property type="entry name" value="recomb_XerA_Arch"/>
    <property type="match status" value="1"/>
</dbReference>
<evidence type="ECO:0000256" key="5">
    <source>
        <dbReference type="ARBA" id="ARBA00022618"/>
    </source>
</evidence>
<evidence type="ECO:0000256" key="8">
    <source>
        <dbReference type="ARBA" id="ARBA00023125"/>
    </source>
</evidence>
<dbReference type="PROSITE" id="PS51900">
    <property type="entry name" value="CB"/>
    <property type="match status" value="1"/>
</dbReference>
<feature type="active site" evidence="11">
    <location>
        <position position="252"/>
    </location>
</feature>
<dbReference type="InterPro" id="IPR004107">
    <property type="entry name" value="Integrase_SAM-like_N"/>
</dbReference>
<dbReference type="NCBIfam" id="NF001399">
    <property type="entry name" value="PRK00283.1"/>
    <property type="match status" value="1"/>
</dbReference>
<dbReference type="GO" id="GO:0006313">
    <property type="term" value="P:DNA transposition"/>
    <property type="evidence" value="ECO:0007669"/>
    <property type="project" value="UniProtKB-UniRule"/>
</dbReference>
<evidence type="ECO:0000256" key="9">
    <source>
        <dbReference type="ARBA" id="ARBA00023172"/>
    </source>
</evidence>
<dbReference type="RefSeq" id="WP_116688360.1">
    <property type="nucleotide sequence ID" value="NZ_CAWNYD010000009.1"/>
</dbReference>
<keyword evidence="5 11" id="KW-0132">Cell division</keyword>
<comment type="subcellular location">
    <subcellularLocation>
        <location evidence="1 11">Cytoplasm</location>
    </subcellularLocation>
</comment>
<name>A0A2V1GY92_9GAMM</name>
<evidence type="ECO:0000256" key="4">
    <source>
        <dbReference type="ARBA" id="ARBA00022490"/>
    </source>
</evidence>
<evidence type="ECO:0000256" key="10">
    <source>
        <dbReference type="ARBA" id="ARBA00023306"/>
    </source>
</evidence>
<dbReference type="Gene3D" id="1.10.150.130">
    <property type="match status" value="1"/>
</dbReference>
<keyword evidence="10 11" id="KW-0131">Cell cycle</keyword>
<reference evidence="14 15" key="1">
    <citation type="submission" date="2018-04" db="EMBL/GenBank/DDBJ databases">
        <title>Thalassorhabdus spongiae gen. nov., sp. nov., isolated from a marine sponge in South-West Iceland.</title>
        <authorList>
            <person name="Knobloch S."/>
            <person name="Daussin A."/>
            <person name="Johannsson R."/>
            <person name="Marteinsson V.T."/>
        </authorList>
    </citation>
    <scope>NUCLEOTIDE SEQUENCE [LARGE SCALE GENOMIC DNA]</scope>
    <source>
        <strain evidence="14 15">Hp12</strain>
    </source>
</reference>
<dbReference type="HAMAP" id="MF_01808">
    <property type="entry name" value="Recomb_XerC_XerD"/>
    <property type="match status" value="1"/>
</dbReference>
<feature type="active site" evidence="11">
    <location>
        <position position="249"/>
    </location>
</feature>
<dbReference type="PROSITE" id="PS51898">
    <property type="entry name" value="TYR_RECOMBINASE"/>
    <property type="match status" value="1"/>
</dbReference>
<dbReference type="CDD" id="cd00798">
    <property type="entry name" value="INT_XerDC_C"/>
    <property type="match status" value="1"/>
</dbReference>
<protein>
    <recommendedName>
        <fullName evidence="3 11">Tyrosine recombinase XerC</fullName>
    </recommendedName>
</protein>
<dbReference type="InterPro" id="IPR011931">
    <property type="entry name" value="Recomb_XerC"/>
</dbReference>
<evidence type="ECO:0000313" key="14">
    <source>
        <dbReference type="EMBL" id="PVZ65620.1"/>
    </source>
</evidence>
<dbReference type="InterPro" id="IPR044068">
    <property type="entry name" value="CB"/>
</dbReference>